<name>A0A4S4K614_9APHY</name>
<evidence type="ECO:0000313" key="1">
    <source>
        <dbReference type="EMBL" id="THG93184.1"/>
    </source>
</evidence>
<evidence type="ECO:0000313" key="2">
    <source>
        <dbReference type="Proteomes" id="UP000309038"/>
    </source>
</evidence>
<comment type="caution">
    <text evidence="1">The sequence shown here is derived from an EMBL/GenBank/DDBJ whole genome shotgun (WGS) entry which is preliminary data.</text>
</comment>
<dbReference type="Proteomes" id="UP000309038">
    <property type="component" value="Unassembled WGS sequence"/>
</dbReference>
<sequence>MEDPRDPVAACGGFDLLSEPISQVQGDIFDSIIFPSGSPPVDSDFIVSLVETTTSTRSRTRLRSSTLFADGEVTISNFIYSSFIGLPTTRTVREAVRTTQVFTFLATITPTPTPTPTPTSLTLAITTPTNVTNMDI</sequence>
<keyword evidence="2" id="KW-1185">Reference proteome</keyword>
<dbReference type="EMBL" id="SGPJ01000745">
    <property type="protein sequence ID" value="THG93184.1"/>
    <property type="molecule type" value="Genomic_DNA"/>
</dbReference>
<organism evidence="1 2">
    <name type="scientific">Hermanssonia centrifuga</name>
    <dbReference type="NCBI Taxonomy" id="98765"/>
    <lineage>
        <taxon>Eukaryota</taxon>
        <taxon>Fungi</taxon>
        <taxon>Dikarya</taxon>
        <taxon>Basidiomycota</taxon>
        <taxon>Agaricomycotina</taxon>
        <taxon>Agaricomycetes</taxon>
        <taxon>Polyporales</taxon>
        <taxon>Meruliaceae</taxon>
        <taxon>Hermanssonia</taxon>
    </lineage>
</organism>
<gene>
    <name evidence="1" type="ORF">EW026_g7984</name>
</gene>
<dbReference type="AlphaFoldDB" id="A0A4S4K614"/>
<reference evidence="1 2" key="1">
    <citation type="submission" date="2019-02" db="EMBL/GenBank/DDBJ databases">
        <title>Genome sequencing of the rare red list fungi Phlebia centrifuga.</title>
        <authorList>
            <person name="Buettner E."/>
            <person name="Kellner H."/>
        </authorList>
    </citation>
    <scope>NUCLEOTIDE SEQUENCE [LARGE SCALE GENOMIC DNA]</scope>
    <source>
        <strain evidence="1 2">DSM 108282</strain>
    </source>
</reference>
<accession>A0A4S4K614</accession>
<proteinExistence type="predicted"/>
<protein>
    <submittedName>
        <fullName evidence="1">Uncharacterized protein</fullName>
    </submittedName>
</protein>